<keyword evidence="3" id="KW-1185">Reference proteome</keyword>
<name>A0ABX3GX56_9BACL</name>
<dbReference type="InterPro" id="IPR000182">
    <property type="entry name" value="GNAT_dom"/>
</dbReference>
<dbReference type="Proteomes" id="UP000187158">
    <property type="component" value="Unassembled WGS sequence"/>
</dbReference>
<feature type="domain" description="N-acetyltransferase" evidence="1">
    <location>
        <begin position="17"/>
        <end position="161"/>
    </location>
</feature>
<reference evidence="2 3" key="1">
    <citation type="submission" date="2016-11" db="EMBL/GenBank/DDBJ databases">
        <title>Paenibacillus species isolates.</title>
        <authorList>
            <person name="Beno S.M."/>
        </authorList>
    </citation>
    <scope>NUCLEOTIDE SEQUENCE [LARGE SCALE GENOMIC DNA]</scope>
    <source>
        <strain evidence="2 3">FSL H7-0433</strain>
    </source>
</reference>
<evidence type="ECO:0000313" key="3">
    <source>
        <dbReference type="Proteomes" id="UP000187158"/>
    </source>
</evidence>
<proteinExistence type="predicted"/>
<organism evidence="2 3">
    <name type="scientific">Paenibacillus odorifer</name>
    <dbReference type="NCBI Taxonomy" id="189426"/>
    <lineage>
        <taxon>Bacteria</taxon>
        <taxon>Bacillati</taxon>
        <taxon>Bacillota</taxon>
        <taxon>Bacilli</taxon>
        <taxon>Bacillales</taxon>
        <taxon>Paenibacillaceae</taxon>
        <taxon>Paenibacillus</taxon>
    </lineage>
</organism>
<evidence type="ECO:0000313" key="2">
    <source>
        <dbReference type="EMBL" id="OMD37465.1"/>
    </source>
</evidence>
<dbReference type="RefSeq" id="WP_076127339.1">
    <property type="nucleotide sequence ID" value="NZ_MPTF01000003.1"/>
</dbReference>
<dbReference type="Gene3D" id="3.40.630.30">
    <property type="match status" value="1"/>
</dbReference>
<sequence>MNYQIKRATLEEKEILNNLMQFYMYDFSEYMDLHLEENGKFNDYPLNDYWTEESNFPYLLTLNGKNAGFVLVKIKNRDDDLYFSIAEFFIIKKYRRVGLGRLVAKDIFNIHKGQWEVYQIDNNEPAQRFWKKVIEEYTGGKFTERIEAGRKTQVFVNRVES</sequence>
<comment type="caution">
    <text evidence="2">The sequence shown here is derived from an EMBL/GenBank/DDBJ whole genome shotgun (WGS) entry which is preliminary data.</text>
</comment>
<dbReference type="SUPFAM" id="SSF55729">
    <property type="entry name" value="Acyl-CoA N-acyltransferases (Nat)"/>
    <property type="match status" value="1"/>
</dbReference>
<dbReference type="PROSITE" id="PS51186">
    <property type="entry name" value="GNAT"/>
    <property type="match status" value="1"/>
</dbReference>
<accession>A0ABX3GX56</accession>
<protein>
    <submittedName>
        <fullName evidence="2">GNAT family N-acetyltransferase</fullName>
    </submittedName>
</protein>
<gene>
    <name evidence="2" type="ORF">BSO21_05595</name>
</gene>
<dbReference type="Pfam" id="PF00583">
    <property type="entry name" value="Acetyltransf_1"/>
    <property type="match status" value="1"/>
</dbReference>
<dbReference type="InterPro" id="IPR016181">
    <property type="entry name" value="Acyl_CoA_acyltransferase"/>
</dbReference>
<dbReference type="EMBL" id="MPVP01000019">
    <property type="protein sequence ID" value="OMD37465.1"/>
    <property type="molecule type" value="Genomic_DNA"/>
</dbReference>
<evidence type="ECO:0000259" key="1">
    <source>
        <dbReference type="PROSITE" id="PS51186"/>
    </source>
</evidence>